<protein>
    <recommendedName>
        <fullName evidence="4">Intracellular proteinase inhibitor BsuPI domain-containing protein</fullName>
    </recommendedName>
</protein>
<comment type="caution">
    <text evidence="2">The sequence shown here is derived from an EMBL/GenBank/DDBJ whole genome shotgun (WGS) entry which is preliminary data.</text>
</comment>
<dbReference type="AlphaFoldDB" id="A0A7W8JZT1"/>
<gene>
    <name evidence="2" type="ORF">HNQ08_005360</name>
</gene>
<accession>A0A7W8JZT1</accession>
<evidence type="ECO:0000313" key="3">
    <source>
        <dbReference type="Proteomes" id="UP000552709"/>
    </source>
</evidence>
<organism evidence="2 3">
    <name type="scientific">Deinococcus humi</name>
    <dbReference type="NCBI Taxonomy" id="662880"/>
    <lineage>
        <taxon>Bacteria</taxon>
        <taxon>Thermotogati</taxon>
        <taxon>Deinococcota</taxon>
        <taxon>Deinococci</taxon>
        <taxon>Deinococcales</taxon>
        <taxon>Deinococcaceae</taxon>
        <taxon>Deinococcus</taxon>
    </lineage>
</organism>
<evidence type="ECO:0000256" key="1">
    <source>
        <dbReference type="SAM" id="SignalP"/>
    </source>
</evidence>
<sequence length="156" mass="16739">MECWCVSFSLPLLSLPLMAILCFAMGTPAGDGALKTELSTRPGLKAGEVLVEAHLTNPQRVPVRLTWKSSPGQGCLSIHVRVLKAGSREVVYPNAMVHRSSCAVKVREQVLAARQVIHHGRVLVLPPGRYAVEVRIPGVDSAMNDSSAGYVMVTAP</sequence>
<feature type="chain" id="PRO_5031252158" description="Intracellular proteinase inhibitor BsuPI domain-containing protein" evidence="1">
    <location>
        <begin position="20"/>
        <end position="156"/>
    </location>
</feature>
<proteinExistence type="predicted"/>
<feature type="signal peptide" evidence="1">
    <location>
        <begin position="1"/>
        <end position="19"/>
    </location>
</feature>
<name>A0A7W8JZT1_9DEIO</name>
<dbReference type="EMBL" id="JACHFL010000032">
    <property type="protein sequence ID" value="MBB5366231.1"/>
    <property type="molecule type" value="Genomic_DNA"/>
</dbReference>
<keyword evidence="3" id="KW-1185">Reference proteome</keyword>
<dbReference type="Proteomes" id="UP000552709">
    <property type="component" value="Unassembled WGS sequence"/>
</dbReference>
<evidence type="ECO:0008006" key="4">
    <source>
        <dbReference type="Google" id="ProtNLM"/>
    </source>
</evidence>
<keyword evidence="1" id="KW-0732">Signal</keyword>
<reference evidence="2 3" key="1">
    <citation type="submission" date="2020-08" db="EMBL/GenBank/DDBJ databases">
        <title>Genomic Encyclopedia of Type Strains, Phase IV (KMG-IV): sequencing the most valuable type-strain genomes for metagenomic binning, comparative biology and taxonomic classification.</title>
        <authorList>
            <person name="Goeker M."/>
        </authorList>
    </citation>
    <scope>NUCLEOTIDE SEQUENCE [LARGE SCALE GENOMIC DNA]</scope>
    <source>
        <strain evidence="2 3">DSM 27939</strain>
    </source>
</reference>
<evidence type="ECO:0000313" key="2">
    <source>
        <dbReference type="EMBL" id="MBB5366231.1"/>
    </source>
</evidence>